<reference evidence="1 2" key="1">
    <citation type="submission" date="2019-02" db="EMBL/GenBank/DDBJ databases">
        <title>Deep-cultivation of Planctomycetes and their phenomic and genomic characterization uncovers novel biology.</title>
        <authorList>
            <person name="Wiegand S."/>
            <person name="Jogler M."/>
            <person name="Boedeker C."/>
            <person name="Pinto D."/>
            <person name="Vollmers J."/>
            <person name="Rivas-Marin E."/>
            <person name="Kohn T."/>
            <person name="Peeters S.H."/>
            <person name="Heuer A."/>
            <person name="Rast P."/>
            <person name="Oberbeckmann S."/>
            <person name="Bunk B."/>
            <person name="Jeske O."/>
            <person name="Meyerdierks A."/>
            <person name="Storesund J.E."/>
            <person name="Kallscheuer N."/>
            <person name="Luecker S."/>
            <person name="Lage O.M."/>
            <person name="Pohl T."/>
            <person name="Merkel B.J."/>
            <person name="Hornburger P."/>
            <person name="Mueller R.-W."/>
            <person name="Bruemmer F."/>
            <person name="Labrenz M."/>
            <person name="Spormann A.M."/>
            <person name="Op den Camp H."/>
            <person name="Overmann J."/>
            <person name="Amann R."/>
            <person name="Jetten M.S.M."/>
            <person name="Mascher T."/>
            <person name="Medema M.H."/>
            <person name="Devos D.P."/>
            <person name="Kaster A.-K."/>
            <person name="Ovreas L."/>
            <person name="Rohde M."/>
            <person name="Galperin M.Y."/>
            <person name="Jogler C."/>
        </authorList>
    </citation>
    <scope>NUCLEOTIDE SEQUENCE [LARGE SCALE GENOMIC DNA]</scope>
    <source>
        <strain evidence="1 2">V22</strain>
    </source>
</reference>
<accession>A0A517TA81</accession>
<dbReference type="KEGG" id="chya:V22_25230"/>
<dbReference type="AlphaFoldDB" id="A0A517TA81"/>
<dbReference type="RefSeq" id="WP_145263138.1">
    <property type="nucleotide sequence ID" value="NZ_CP036316.1"/>
</dbReference>
<keyword evidence="2" id="KW-1185">Reference proteome</keyword>
<organism evidence="1 2">
    <name type="scientific">Calycomorphotria hydatis</name>
    <dbReference type="NCBI Taxonomy" id="2528027"/>
    <lineage>
        <taxon>Bacteria</taxon>
        <taxon>Pseudomonadati</taxon>
        <taxon>Planctomycetota</taxon>
        <taxon>Planctomycetia</taxon>
        <taxon>Planctomycetales</taxon>
        <taxon>Planctomycetaceae</taxon>
        <taxon>Calycomorphotria</taxon>
    </lineage>
</organism>
<evidence type="ECO:0000313" key="2">
    <source>
        <dbReference type="Proteomes" id="UP000319976"/>
    </source>
</evidence>
<sequence length="210" mass="24087">MQDVSEQPTLSLKATDKLRALTATCYQQGFAIQIWERYFSTNDRYQFDNDPEIAYQELGLIGMWNYVRPQDTPTYKNLDPRLAYVLEVAQSMGLISGSDADWLLMEVGGELDPATGKTLPKYIAEKSELWFDSECVRKVRRTEPASSIERIILAFEKNRWQTSVKEPFALGPDKKPLHDSVRSLNRNLKAIKFRVDGGGKYILWEPVETT</sequence>
<dbReference type="Proteomes" id="UP000319976">
    <property type="component" value="Chromosome"/>
</dbReference>
<gene>
    <name evidence="1" type="ORF">V22_25230</name>
</gene>
<dbReference type="EMBL" id="CP036316">
    <property type="protein sequence ID" value="QDT65276.1"/>
    <property type="molecule type" value="Genomic_DNA"/>
</dbReference>
<name>A0A517TA81_9PLAN</name>
<evidence type="ECO:0000313" key="1">
    <source>
        <dbReference type="EMBL" id="QDT65276.1"/>
    </source>
</evidence>
<protein>
    <submittedName>
        <fullName evidence="1">Uncharacterized protein</fullName>
    </submittedName>
</protein>
<proteinExistence type="predicted"/>